<dbReference type="OrthoDB" id="3064902at2759"/>
<evidence type="ECO:0000256" key="2">
    <source>
        <dbReference type="SAM" id="SignalP"/>
    </source>
</evidence>
<feature type="chain" id="PRO_5040177462" evidence="2">
    <location>
        <begin position="22"/>
        <end position="204"/>
    </location>
</feature>
<protein>
    <submittedName>
        <fullName evidence="3">Uncharacterized protein</fullName>
    </submittedName>
</protein>
<dbReference type="GeneID" id="66102323"/>
<comment type="caution">
    <text evidence="3">The sequence shown here is derived from an EMBL/GenBank/DDBJ whole genome shotgun (WGS) entry which is preliminary data.</text>
</comment>
<evidence type="ECO:0000313" key="3">
    <source>
        <dbReference type="EMBL" id="KAG7444932.1"/>
    </source>
</evidence>
<feature type="signal peptide" evidence="2">
    <location>
        <begin position="1"/>
        <end position="21"/>
    </location>
</feature>
<keyword evidence="2" id="KW-0732">Signal</keyword>
<evidence type="ECO:0000256" key="1">
    <source>
        <dbReference type="SAM" id="MobiDB-lite"/>
    </source>
</evidence>
<feature type="region of interest" description="Disordered" evidence="1">
    <location>
        <begin position="108"/>
        <end position="127"/>
    </location>
</feature>
<dbReference type="AlphaFoldDB" id="A0A9P7VQH1"/>
<dbReference type="Proteomes" id="UP000812287">
    <property type="component" value="Unassembled WGS sequence"/>
</dbReference>
<organism evidence="3 4">
    <name type="scientific">Guyanagaster necrorhizus</name>
    <dbReference type="NCBI Taxonomy" id="856835"/>
    <lineage>
        <taxon>Eukaryota</taxon>
        <taxon>Fungi</taxon>
        <taxon>Dikarya</taxon>
        <taxon>Basidiomycota</taxon>
        <taxon>Agaricomycotina</taxon>
        <taxon>Agaricomycetes</taxon>
        <taxon>Agaricomycetidae</taxon>
        <taxon>Agaricales</taxon>
        <taxon>Marasmiineae</taxon>
        <taxon>Physalacriaceae</taxon>
        <taxon>Guyanagaster</taxon>
    </lineage>
</organism>
<dbReference type="RefSeq" id="XP_043038432.1">
    <property type="nucleotide sequence ID" value="XM_043180027.1"/>
</dbReference>
<gene>
    <name evidence="3" type="ORF">BT62DRAFT_199340</name>
</gene>
<keyword evidence="4" id="KW-1185">Reference proteome</keyword>
<accession>A0A9P7VQH1</accession>
<name>A0A9P7VQH1_9AGAR</name>
<sequence>MPDVPSKTLFLFLLIFVPIRGAPAPQATDIGSFDSLLQDISSSLLTPSTDAATSTVTFTDMSSISSGDSAYVTRVSLVGGTEITLAPSGATGDTTILGSSTYTFAAPSSSDPITSSDSSSTQSSSTNSVSSIRLAVLRRQQSQVPHHRPRPAALVPSILHHRQVANPRRQAGRLPPALVRHLLTPASLFVTLRYHPLLVSLQHC</sequence>
<evidence type="ECO:0000313" key="4">
    <source>
        <dbReference type="Proteomes" id="UP000812287"/>
    </source>
</evidence>
<reference evidence="3" key="1">
    <citation type="submission" date="2020-11" db="EMBL/GenBank/DDBJ databases">
        <title>Adaptations for nitrogen fixation in a non-lichenized fungal sporocarp promotes dispersal by wood-feeding termites.</title>
        <authorList>
            <consortium name="DOE Joint Genome Institute"/>
            <person name="Koch R.A."/>
            <person name="Yoon G."/>
            <person name="Arayal U."/>
            <person name="Lail K."/>
            <person name="Amirebrahimi M."/>
            <person name="Labutti K."/>
            <person name="Lipzen A."/>
            <person name="Riley R."/>
            <person name="Barry K."/>
            <person name="Henrissat B."/>
            <person name="Grigoriev I.V."/>
            <person name="Herr J.R."/>
            <person name="Aime M.C."/>
        </authorList>
    </citation>
    <scope>NUCLEOTIDE SEQUENCE</scope>
    <source>
        <strain evidence="3">MCA 3950</strain>
    </source>
</reference>
<proteinExistence type="predicted"/>
<dbReference type="EMBL" id="MU250538">
    <property type="protein sequence ID" value="KAG7444932.1"/>
    <property type="molecule type" value="Genomic_DNA"/>
</dbReference>